<keyword evidence="5" id="KW-0949">S-adenosyl-L-methionine</keyword>
<comment type="caution">
    <text evidence="8">The sequence shown here is derived from an EMBL/GenBank/DDBJ whole genome shotgun (WGS) entry which is preliminary data.</text>
</comment>
<evidence type="ECO:0000256" key="5">
    <source>
        <dbReference type="ARBA" id="ARBA00022691"/>
    </source>
</evidence>
<sequence length="505" mass="56797">MDDLILKRISELIADHSGLCIRPQDFQILADKVWLRAKALGLRTLADYHDYLKALDHGSLALDRFKAQPSLPQQRSEWQELYSILTINESYFFRDSNQLRLLSDRLLPEIIQRKQDAAPLGAKPSLRIWSAGCSTGEELYSIAIALDQLNFAWPQWDVQLIGTDISAAAIHSARQGLYSSWSFRQTPPALQQKYFQADRQAYKICDRLQQHVVFQVGNLLKDPCPSLGPGPGDLDLILCRNVFIYLDRQAIGQIIQRFHSALVPQGYLLTGHTELYGQNTSPFLVTSFPETVVYQKPPQVALPLPAAPAAQRHLARPQPPRLAPKTALFSLDDSLTAALQEAAAFLRQDDYTSAIRAAKQLYRTHPNCTAARQIAARAYANTGCYSQAKQLCQQVIQEQPLSLEMHYLLAQIAEDENDLETAKEHLRKIIYLDPDFVKAYLDLASIYDRTRQPEKAKTTREHALTLLAKLPPSTVLDDHSDATVAQWQAHLKQQVAGGDRPSSQD</sequence>
<dbReference type="SUPFAM" id="SSF48452">
    <property type="entry name" value="TPR-like"/>
    <property type="match status" value="1"/>
</dbReference>
<keyword evidence="3" id="KW-0489">Methyltransferase</keyword>
<evidence type="ECO:0000256" key="2">
    <source>
        <dbReference type="ARBA" id="ARBA00012534"/>
    </source>
</evidence>
<gene>
    <name evidence="8" type="ORF">NIES30_16460</name>
</gene>
<organism evidence="8 9">
    <name type="scientific">Phormidium tenue NIES-30</name>
    <dbReference type="NCBI Taxonomy" id="549789"/>
    <lineage>
        <taxon>Bacteria</taxon>
        <taxon>Bacillati</taxon>
        <taxon>Cyanobacteriota</taxon>
        <taxon>Cyanophyceae</taxon>
        <taxon>Oscillatoriophycideae</taxon>
        <taxon>Oscillatoriales</taxon>
        <taxon>Oscillatoriaceae</taxon>
        <taxon>Phormidium</taxon>
    </lineage>
</organism>
<proteinExistence type="predicted"/>
<dbReference type="RefSeq" id="WP_073609530.1">
    <property type="nucleotide sequence ID" value="NZ_MRCG01000013.1"/>
</dbReference>
<feature type="domain" description="CheR-type methyltransferase" evidence="7">
    <location>
        <begin position="1"/>
        <end position="299"/>
    </location>
</feature>
<dbReference type="GO" id="GO:0008983">
    <property type="term" value="F:protein-glutamate O-methyltransferase activity"/>
    <property type="evidence" value="ECO:0007669"/>
    <property type="project" value="UniProtKB-EC"/>
</dbReference>
<evidence type="ECO:0000256" key="6">
    <source>
        <dbReference type="PROSITE-ProRule" id="PRU00339"/>
    </source>
</evidence>
<dbReference type="STRING" id="549789.NIES30_16460"/>
<dbReference type="SUPFAM" id="SSF53335">
    <property type="entry name" value="S-adenosyl-L-methionine-dependent methyltransferases"/>
    <property type="match status" value="1"/>
</dbReference>
<protein>
    <recommendedName>
        <fullName evidence="2">protein-glutamate O-methyltransferase</fullName>
        <ecNumber evidence="2">2.1.1.80</ecNumber>
    </recommendedName>
</protein>
<evidence type="ECO:0000313" key="9">
    <source>
        <dbReference type="Proteomes" id="UP000185557"/>
    </source>
</evidence>
<dbReference type="PROSITE" id="PS50123">
    <property type="entry name" value="CHER"/>
    <property type="match status" value="1"/>
</dbReference>
<dbReference type="GO" id="GO:0032259">
    <property type="term" value="P:methylation"/>
    <property type="evidence" value="ECO:0007669"/>
    <property type="project" value="UniProtKB-KW"/>
</dbReference>
<dbReference type="PANTHER" id="PTHR24422:SF19">
    <property type="entry name" value="CHEMOTAXIS PROTEIN METHYLTRANSFERASE"/>
    <property type="match status" value="1"/>
</dbReference>
<name>A0A1U7J2I5_9CYAN</name>
<evidence type="ECO:0000313" key="8">
    <source>
        <dbReference type="EMBL" id="OKH46303.1"/>
    </source>
</evidence>
<dbReference type="Gene3D" id="1.25.40.10">
    <property type="entry name" value="Tetratricopeptide repeat domain"/>
    <property type="match status" value="1"/>
</dbReference>
<dbReference type="Pfam" id="PF01739">
    <property type="entry name" value="CheR"/>
    <property type="match status" value="1"/>
</dbReference>
<dbReference type="Pfam" id="PF14559">
    <property type="entry name" value="TPR_19"/>
    <property type="match status" value="1"/>
</dbReference>
<dbReference type="EMBL" id="MRCG01000013">
    <property type="protein sequence ID" value="OKH46303.1"/>
    <property type="molecule type" value="Genomic_DNA"/>
</dbReference>
<dbReference type="InterPro" id="IPR036804">
    <property type="entry name" value="CheR_N_sf"/>
</dbReference>
<reference evidence="8 9" key="1">
    <citation type="submission" date="2016-11" db="EMBL/GenBank/DDBJ databases">
        <title>Draft Genome Sequences of Nine Cyanobacterial Strains from Diverse Habitats.</title>
        <authorList>
            <person name="Zhu T."/>
            <person name="Hou S."/>
            <person name="Lu X."/>
            <person name="Hess W.R."/>
        </authorList>
    </citation>
    <scope>NUCLEOTIDE SEQUENCE [LARGE SCALE GENOMIC DNA]</scope>
    <source>
        <strain evidence="8 9">NIES-30</strain>
    </source>
</reference>
<keyword evidence="4" id="KW-0808">Transferase</keyword>
<dbReference type="SMART" id="SM00028">
    <property type="entry name" value="TPR"/>
    <property type="match status" value="4"/>
</dbReference>
<dbReference type="InterPro" id="IPR029063">
    <property type="entry name" value="SAM-dependent_MTases_sf"/>
</dbReference>
<dbReference type="PANTHER" id="PTHR24422">
    <property type="entry name" value="CHEMOTAXIS PROTEIN METHYLTRANSFERASE"/>
    <property type="match status" value="1"/>
</dbReference>
<dbReference type="InterPro" id="IPR011990">
    <property type="entry name" value="TPR-like_helical_dom_sf"/>
</dbReference>
<dbReference type="AlphaFoldDB" id="A0A1U7J2I5"/>
<keyword evidence="6" id="KW-0802">TPR repeat</keyword>
<comment type="catalytic activity">
    <reaction evidence="1">
        <text>L-glutamyl-[protein] + S-adenosyl-L-methionine = [protein]-L-glutamate 5-O-methyl ester + S-adenosyl-L-homocysteine</text>
        <dbReference type="Rhea" id="RHEA:24452"/>
        <dbReference type="Rhea" id="RHEA-COMP:10208"/>
        <dbReference type="Rhea" id="RHEA-COMP:10311"/>
        <dbReference type="ChEBI" id="CHEBI:29973"/>
        <dbReference type="ChEBI" id="CHEBI:57856"/>
        <dbReference type="ChEBI" id="CHEBI:59789"/>
        <dbReference type="ChEBI" id="CHEBI:82795"/>
        <dbReference type="EC" id="2.1.1.80"/>
    </reaction>
</comment>
<accession>A0A1U7J2I5</accession>
<dbReference type="Gene3D" id="1.10.155.10">
    <property type="entry name" value="Chemotaxis receptor methyltransferase CheR, N-terminal domain"/>
    <property type="match status" value="1"/>
</dbReference>
<dbReference type="OrthoDB" id="9799157at2"/>
<evidence type="ECO:0000256" key="1">
    <source>
        <dbReference type="ARBA" id="ARBA00001541"/>
    </source>
</evidence>
<keyword evidence="9" id="KW-1185">Reference proteome</keyword>
<dbReference type="SMART" id="SM00138">
    <property type="entry name" value="MeTrc"/>
    <property type="match status" value="1"/>
</dbReference>
<dbReference type="Proteomes" id="UP000185557">
    <property type="component" value="Unassembled WGS sequence"/>
</dbReference>
<dbReference type="EC" id="2.1.1.80" evidence="2"/>
<evidence type="ECO:0000259" key="7">
    <source>
        <dbReference type="PROSITE" id="PS50123"/>
    </source>
</evidence>
<dbReference type="InterPro" id="IPR000780">
    <property type="entry name" value="CheR_MeTrfase"/>
</dbReference>
<evidence type="ECO:0000256" key="4">
    <source>
        <dbReference type="ARBA" id="ARBA00022679"/>
    </source>
</evidence>
<dbReference type="InterPro" id="IPR019734">
    <property type="entry name" value="TPR_rpt"/>
</dbReference>
<evidence type="ECO:0000256" key="3">
    <source>
        <dbReference type="ARBA" id="ARBA00022603"/>
    </source>
</evidence>
<dbReference type="InterPro" id="IPR022642">
    <property type="entry name" value="CheR_C"/>
</dbReference>
<dbReference type="InterPro" id="IPR050903">
    <property type="entry name" value="Bact_Chemotaxis_MeTrfase"/>
</dbReference>
<dbReference type="PROSITE" id="PS50005">
    <property type="entry name" value="TPR"/>
    <property type="match status" value="1"/>
</dbReference>
<feature type="repeat" description="TPR" evidence="6">
    <location>
        <begin position="403"/>
        <end position="436"/>
    </location>
</feature>
<dbReference type="Pfam" id="PF13181">
    <property type="entry name" value="TPR_8"/>
    <property type="match status" value="1"/>
</dbReference>
<dbReference type="Gene3D" id="3.40.50.150">
    <property type="entry name" value="Vaccinia Virus protein VP39"/>
    <property type="match status" value="1"/>
</dbReference>